<accession>A0ABC8SI68</accession>
<dbReference type="AlphaFoldDB" id="A0ABC8SI68"/>
<feature type="compositionally biased region" description="Polar residues" evidence="1">
    <location>
        <begin position="198"/>
        <end position="207"/>
    </location>
</feature>
<keyword evidence="3" id="KW-1185">Reference proteome</keyword>
<evidence type="ECO:0000256" key="1">
    <source>
        <dbReference type="SAM" id="MobiDB-lite"/>
    </source>
</evidence>
<dbReference type="EMBL" id="CAUOFW020002924">
    <property type="protein sequence ID" value="CAK9156889.1"/>
    <property type="molecule type" value="Genomic_DNA"/>
</dbReference>
<dbReference type="Proteomes" id="UP001642360">
    <property type="component" value="Unassembled WGS sequence"/>
</dbReference>
<name>A0ABC8SI68_9AQUA</name>
<evidence type="ECO:0000313" key="2">
    <source>
        <dbReference type="EMBL" id="CAK9156889.1"/>
    </source>
</evidence>
<feature type="compositionally biased region" description="Basic and acidic residues" evidence="1">
    <location>
        <begin position="208"/>
        <end position="220"/>
    </location>
</feature>
<comment type="caution">
    <text evidence="2">The sequence shown here is derived from an EMBL/GenBank/DDBJ whole genome shotgun (WGS) entry which is preliminary data.</text>
</comment>
<proteinExistence type="predicted"/>
<reference evidence="2 3" key="1">
    <citation type="submission" date="2024-02" db="EMBL/GenBank/DDBJ databases">
        <authorList>
            <person name="Vignale AGUSTIN F."/>
            <person name="Sosa J E."/>
            <person name="Modenutti C."/>
        </authorList>
    </citation>
    <scope>NUCLEOTIDE SEQUENCE [LARGE SCALE GENOMIC DNA]</scope>
</reference>
<organism evidence="2 3">
    <name type="scientific">Ilex paraguariensis</name>
    <name type="common">yerba mate</name>
    <dbReference type="NCBI Taxonomy" id="185542"/>
    <lineage>
        <taxon>Eukaryota</taxon>
        <taxon>Viridiplantae</taxon>
        <taxon>Streptophyta</taxon>
        <taxon>Embryophyta</taxon>
        <taxon>Tracheophyta</taxon>
        <taxon>Spermatophyta</taxon>
        <taxon>Magnoliopsida</taxon>
        <taxon>eudicotyledons</taxon>
        <taxon>Gunneridae</taxon>
        <taxon>Pentapetalae</taxon>
        <taxon>asterids</taxon>
        <taxon>campanulids</taxon>
        <taxon>Aquifoliales</taxon>
        <taxon>Aquifoliaceae</taxon>
        <taxon>Ilex</taxon>
    </lineage>
</organism>
<feature type="region of interest" description="Disordered" evidence="1">
    <location>
        <begin position="175"/>
        <end position="230"/>
    </location>
</feature>
<evidence type="ECO:0000313" key="3">
    <source>
        <dbReference type="Proteomes" id="UP001642360"/>
    </source>
</evidence>
<sequence length="230" mass="26762">MAQVLLENGIYNIFLPWGKASGCSSNLDKASGCSSNSDEPSTARMSVHLIQNRKIHGFNMSCVYGVKKYDWFGAGSIKIEVYNRRKKICHYYPMFTGIPEPNEYIIWLSHWKLKELNRWKQFSEFEPGDELNFRIEIRASEVKEFKINPIYYEHEEKNDDEHEEKNEQSIIEDMLGSTSPFGDTTFVEPMNGSEVNEVKNSSVCNVQERNDAQSNREDMHGLPQKRRRYA</sequence>
<protein>
    <submittedName>
        <fullName evidence="2">Uncharacterized protein</fullName>
    </submittedName>
</protein>
<gene>
    <name evidence="2" type="ORF">ILEXP_LOCUS25442</name>
</gene>